<dbReference type="EMBL" id="JAYMFH010000018">
    <property type="protein sequence ID" value="MEC4295840.1"/>
    <property type="molecule type" value="Genomic_DNA"/>
</dbReference>
<dbReference type="InterPro" id="IPR027477">
    <property type="entry name" value="Succ_DH/fumarate_Rdtase_cat_sf"/>
</dbReference>
<dbReference type="InterPro" id="IPR036188">
    <property type="entry name" value="FAD/NAD-bd_sf"/>
</dbReference>
<proteinExistence type="predicted"/>
<feature type="domain" description="FAD-dependent oxidoreductase 2 FAD-binding" evidence="5">
    <location>
        <begin position="80"/>
        <end position="524"/>
    </location>
</feature>
<dbReference type="SUPFAM" id="SSF56425">
    <property type="entry name" value="Succinate dehydrogenase/fumarate reductase flavoprotein, catalytic domain"/>
    <property type="match status" value="1"/>
</dbReference>
<evidence type="ECO:0000259" key="5">
    <source>
        <dbReference type="Pfam" id="PF00890"/>
    </source>
</evidence>
<dbReference type="PANTHER" id="PTHR43400:SF7">
    <property type="entry name" value="FAD-DEPENDENT OXIDOREDUCTASE 2 FAD BINDING DOMAIN-CONTAINING PROTEIN"/>
    <property type="match status" value="1"/>
</dbReference>
<comment type="caution">
    <text evidence="6">The sequence shown here is derived from an EMBL/GenBank/DDBJ whole genome shotgun (WGS) entry which is preliminary data.</text>
</comment>
<dbReference type="InterPro" id="IPR050315">
    <property type="entry name" value="FAD-oxidoreductase_2"/>
</dbReference>
<dbReference type="SUPFAM" id="SSF51905">
    <property type="entry name" value="FAD/NAD(P)-binding domain"/>
    <property type="match status" value="1"/>
</dbReference>
<evidence type="ECO:0000256" key="4">
    <source>
        <dbReference type="ARBA" id="ARBA00023002"/>
    </source>
</evidence>
<dbReference type="Gene3D" id="3.90.700.10">
    <property type="entry name" value="Succinate dehydrogenase/fumarate reductase flavoprotein, catalytic domain"/>
    <property type="match status" value="1"/>
</dbReference>
<organism evidence="6 7">
    <name type="scientific">Adlercreutzia shanghongiae</name>
    <dbReference type="NCBI Taxonomy" id="3111773"/>
    <lineage>
        <taxon>Bacteria</taxon>
        <taxon>Bacillati</taxon>
        <taxon>Actinomycetota</taxon>
        <taxon>Coriobacteriia</taxon>
        <taxon>Eggerthellales</taxon>
        <taxon>Eggerthellaceae</taxon>
        <taxon>Adlercreutzia</taxon>
    </lineage>
</organism>
<keyword evidence="7" id="KW-1185">Reference proteome</keyword>
<sequence length="552" mass="58461">MKSFSSKNLTRRNLFKAGTIVGAAALGTTVVSGCAPTTGQELSTTGDATEYAKPASGNATLNFMKKPEPITEFVDTKEYDIVVVGAGAAGVACALSAVENGAKVAVLQKELTAISQGNFCSGILLDSSDLAGVEAVTSAYMFSNHHSSRREIVDIWAKNSGEAVTWLIDRALEAGAQVMDVGNDAQMAVTNVNGYKLNYVTAFFGPKPYTYGDGMIALAGLAEQKGVDFFYSTPGVQLVTDEAGAVTAVVGDGPDGHILFNATKGVVLACGDFQNDEEMCDYFVPELKHIDRKCMNRTGDGHKMGYWAGAALSSTYSKMVHDMDAGPVAMMDQPFFLNLNEKGERFAPESIGMYVTNNYVSDEEGCGYYTQVFDADYIAHADTFPGLVPPEGLLPYMPEEDVERAGVFPDLIGTYAADTIEELAEKLGLDPITFKASVDRYNELCEKGSDDDFGKPAAMMIPIKTPPFYGIHRHVRLSCLDGGLEVDGNLQCLNTEGEPIKGLYAIGVVGSGSSGGDNWLAGGSTGSACVGGTALGRSCTAGYVTGRMLAQQ</sequence>
<evidence type="ECO:0000313" key="6">
    <source>
        <dbReference type="EMBL" id="MEC4295840.1"/>
    </source>
</evidence>
<dbReference type="Gene3D" id="3.50.50.60">
    <property type="entry name" value="FAD/NAD(P)-binding domain"/>
    <property type="match status" value="1"/>
</dbReference>
<dbReference type="RefSeq" id="WP_326455156.1">
    <property type="nucleotide sequence ID" value="NZ_JAYMFH010000018.1"/>
</dbReference>
<evidence type="ECO:0000313" key="7">
    <source>
        <dbReference type="Proteomes" id="UP001343724"/>
    </source>
</evidence>
<evidence type="ECO:0000256" key="1">
    <source>
        <dbReference type="ARBA" id="ARBA00001974"/>
    </source>
</evidence>
<reference evidence="6 7" key="1">
    <citation type="submission" date="2024-01" db="EMBL/GenBank/DDBJ databases">
        <title>novel species in genus Adlercreutzia.</title>
        <authorList>
            <person name="Liu X."/>
        </authorList>
    </citation>
    <scope>NUCLEOTIDE SEQUENCE [LARGE SCALE GENOMIC DNA]</scope>
    <source>
        <strain evidence="6 7">R22</strain>
    </source>
</reference>
<keyword evidence="2" id="KW-0285">Flavoprotein</keyword>
<dbReference type="PANTHER" id="PTHR43400">
    <property type="entry name" value="FUMARATE REDUCTASE"/>
    <property type="match status" value="1"/>
</dbReference>
<gene>
    <name evidence="6" type="ORF">VJ920_11045</name>
</gene>
<dbReference type="InterPro" id="IPR003953">
    <property type="entry name" value="FAD-dep_OxRdtase_2_FAD-bd"/>
</dbReference>
<dbReference type="PROSITE" id="PS51257">
    <property type="entry name" value="PROKAR_LIPOPROTEIN"/>
    <property type="match status" value="1"/>
</dbReference>
<accession>A0ABU6J1C9</accession>
<evidence type="ECO:0000256" key="2">
    <source>
        <dbReference type="ARBA" id="ARBA00022630"/>
    </source>
</evidence>
<dbReference type="Proteomes" id="UP001343724">
    <property type="component" value="Unassembled WGS sequence"/>
</dbReference>
<keyword evidence="3" id="KW-0274">FAD</keyword>
<comment type="cofactor">
    <cofactor evidence="1">
        <name>FAD</name>
        <dbReference type="ChEBI" id="CHEBI:57692"/>
    </cofactor>
</comment>
<protein>
    <submittedName>
        <fullName evidence="6">FAD-dependent oxidoreductase</fullName>
    </submittedName>
</protein>
<keyword evidence="4" id="KW-0560">Oxidoreductase</keyword>
<evidence type="ECO:0000256" key="3">
    <source>
        <dbReference type="ARBA" id="ARBA00022827"/>
    </source>
</evidence>
<name>A0ABU6J1C9_9ACTN</name>
<dbReference type="Pfam" id="PF00890">
    <property type="entry name" value="FAD_binding_2"/>
    <property type="match status" value="1"/>
</dbReference>